<reference evidence="1" key="1">
    <citation type="submission" date="2021-11" db="EMBL/GenBank/DDBJ databases">
        <authorList>
            <consortium name="Genoscope - CEA"/>
            <person name="William W."/>
        </authorList>
    </citation>
    <scope>NUCLEOTIDE SEQUENCE</scope>
</reference>
<evidence type="ECO:0000313" key="2">
    <source>
        <dbReference type="Proteomes" id="UP000789595"/>
    </source>
</evidence>
<dbReference type="EMBL" id="CAKKNE010000002">
    <property type="protein sequence ID" value="CAH0369669.1"/>
    <property type="molecule type" value="Genomic_DNA"/>
</dbReference>
<comment type="caution">
    <text evidence="1">The sequence shown here is derived from an EMBL/GenBank/DDBJ whole genome shotgun (WGS) entry which is preliminary data.</text>
</comment>
<dbReference type="OrthoDB" id="4664297at2759"/>
<organism evidence="1 2">
    <name type="scientific">Pelagomonas calceolata</name>
    <dbReference type="NCBI Taxonomy" id="35677"/>
    <lineage>
        <taxon>Eukaryota</taxon>
        <taxon>Sar</taxon>
        <taxon>Stramenopiles</taxon>
        <taxon>Ochrophyta</taxon>
        <taxon>Pelagophyceae</taxon>
        <taxon>Pelagomonadales</taxon>
        <taxon>Pelagomonadaceae</taxon>
        <taxon>Pelagomonas</taxon>
    </lineage>
</organism>
<sequence>MPPPLSAADLAAFDRDGFVVLRDAVPRAVALACRDALWAKLEGDRGIRKDEPATWAKAEGGRVGLAEAYGGDDLGAPWAACWSPRLVAAVDQLCGEDRWERPGLGWWVINFPARGGAGAWHVDGAHFAHTLASPEIGLAPILLFSDVAPGGGGTALAPGSHRAVAALLARAGPAGVGGPRLSALARAAVGEPPPFIVEASGRAGDVVLAHPLLLHARSANLGAVDDADAVRFGCFPNVPMRAPLRLEGGAATPVEAPLRAARGVGGAPLPAAARRRPRSAEDDALLLEMGFARFGGAKKRRRGR</sequence>
<gene>
    <name evidence="1" type="ORF">PECAL_2P28010</name>
</gene>
<dbReference type="Gene3D" id="2.60.120.620">
    <property type="entry name" value="q2cbj1_9rhob like domain"/>
    <property type="match status" value="1"/>
</dbReference>
<protein>
    <recommendedName>
        <fullName evidence="3">Phytanoyl-CoA dioxygenase</fullName>
    </recommendedName>
</protein>
<evidence type="ECO:0000313" key="1">
    <source>
        <dbReference type="EMBL" id="CAH0369669.1"/>
    </source>
</evidence>
<dbReference type="AlphaFoldDB" id="A0A8J2WW23"/>
<dbReference type="InterPro" id="IPR008775">
    <property type="entry name" value="Phytyl_CoA_dOase-like"/>
</dbReference>
<dbReference type="Proteomes" id="UP000789595">
    <property type="component" value="Unassembled WGS sequence"/>
</dbReference>
<name>A0A8J2WW23_9STRA</name>
<proteinExistence type="predicted"/>
<accession>A0A8J2WW23</accession>
<dbReference type="Pfam" id="PF05721">
    <property type="entry name" value="PhyH"/>
    <property type="match status" value="1"/>
</dbReference>
<dbReference type="SUPFAM" id="SSF51197">
    <property type="entry name" value="Clavaminate synthase-like"/>
    <property type="match status" value="1"/>
</dbReference>
<keyword evidence="2" id="KW-1185">Reference proteome</keyword>
<evidence type="ECO:0008006" key="3">
    <source>
        <dbReference type="Google" id="ProtNLM"/>
    </source>
</evidence>